<dbReference type="STRING" id="105785.A0A2J7PDG1"/>
<feature type="region of interest" description="Fe-S binding site B" evidence="10">
    <location>
        <begin position="263"/>
        <end position="277"/>
    </location>
</feature>
<dbReference type="GO" id="GO:0051539">
    <property type="term" value="F:4 iron, 4 sulfur cluster binding"/>
    <property type="evidence" value="ECO:0007669"/>
    <property type="project" value="UniProtKB-KW"/>
</dbReference>
<evidence type="ECO:0000256" key="10">
    <source>
        <dbReference type="HAMAP-Rule" id="MF_03115"/>
    </source>
</evidence>
<feature type="binding site" evidence="10">
    <location>
        <position position="266"/>
    </location>
    <ligand>
        <name>[4Fe-4S] cluster</name>
        <dbReference type="ChEBI" id="CHEBI:49883"/>
    </ligand>
</feature>
<dbReference type="AlphaFoldDB" id="A0A2J7PDG1"/>
<dbReference type="OrthoDB" id="311633at2759"/>
<comment type="subcellular location">
    <subcellularLocation>
        <location evidence="10">Cytoplasm</location>
    </subcellularLocation>
    <subcellularLocation>
        <location evidence="10">Mitochondrion intermembrane space</location>
    </subcellularLocation>
</comment>
<keyword evidence="6 10" id="KW-0479">Metal-binding</keyword>
<dbReference type="InterPro" id="IPR049011">
    <property type="entry name" value="Anamorsin_N_metazoan"/>
</dbReference>
<evidence type="ECO:0000256" key="1">
    <source>
        <dbReference type="ARBA" id="ARBA00001966"/>
    </source>
</evidence>
<keyword evidence="4 10" id="KW-0963">Cytoplasm</keyword>
<dbReference type="PANTHER" id="PTHR13273">
    <property type="entry name" value="ANAMORSIN"/>
    <property type="match status" value="1"/>
</dbReference>
<dbReference type="InterPro" id="IPR046408">
    <property type="entry name" value="CIAPIN1"/>
</dbReference>
<comment type="domain">
    <text evidence="10">The N-terminal domain has structural similarity with S-adenosyl-L-methionine-dependent methyltransferases, but does not bind S-adenosyl-L-methionine. It is required for correct assembly of the 2 Fe-S clusters.</text>
</comment>
<dbReference type="GO" id="GO:0005758">
    <property type="term" value="C:mitochondrial intermembrane space"/>
    <property type="evidence" value="ECO:0007669"/>
    <property type="project" value="UniProtKB-SubCell"/>
</dbReference>
<comment type="cofactor">
    <cofactor evidence="1 10">
        <name>[4Fe-4S] cluster</name>
        <dbReference type="ChEBI" id="CHEBI:49883"/>
    </cofactor>
</comment>
<dbReference type="InParanoid" id="A0A2J7PDG1"/>
<dbReference type="HAMAP" id="MF_03115">
    <property type="entry name" value="Anamorsin"/>
    <property type="match status" value="1"/>
</dbReference>
<dbReference type="EMBL" id="NEVH01026387">
    <property type="protein sequence ID" value="PNF14370.1"/>
    <property type="molecule type" value="Genomic_DNA"/>
</dbReference>
<comment type="similarity">
    <text evidence="2 10">Belongs to the anamorsin family.</text>
</comment>
<keyword evidence="5 10" id="KW-0001">2Fe-2S</keyword>
<comment type="cofactor">
    <cofactor evidence="10">
        <name>[2Fe-2S] cluster</name>
        <dbReference type="ChEBI" id="CHEBI:190135"/>
    </cofactor>
</comment>
<name>A0A2J7PDG1_9NEOP</name>
<evidence type="ECO:0000256" key="3">
    <source>
        <dbReference type="ARBA" id="ARBA00022485"/>
    </source>
</evidence>
<keyword evidence="14" id="KW-1185">Reference proteome</keyword>
<dbReference type="Pfam" id="PF20922">
    <property type="entry name" value="Anamorsin_N"/>
    <property type="match status" value="1"/>
</dbReference>
<evidence type="ECO:0000256" key="5">
    <source>
        <dbReference type="ARBA" id="ARBA00022714"/>
    </source>
</evidence>
<feature type="binding site" evidence="10">
    <location>
        <position position="236"/>
    </location>
    <ligand>
        <name>[2Fe-2S] cluster</name>
        <dbReference type="ChEBI" id="CHEBI:190135"/>
    </ligand>
</feature>
<dbReference type="PANTHER" id="PTHR13273:SF14">
    <property type="entry name" value="ANAMORSIN"/>
    <property type="match status" value="1"/>
</dbReference>
<sequence>MYSIQNGQSVLVVWGSTPAPETFQNMIEKLRKLTGPLGNVRVENVDRLTMGSHPTSSFDIVLSGVIFPQSISHTTELLGELLRVVKPKGRIILQEVTVQNANGTHLKTAEKLQSVLRITGLTNIQEATLVSLTNAEIQTLKDLLNIAVNVNVVEIQCQKPDFEVGSSSKLSFAKQSPQVQPSVNVAAVWKLDDTVDDDIETIDENNLLDEEDLKKPDPASLRVCGTTGKRKACKNCSCGLAEELAAEGKPAAAPPAQTKTSACGNCYLGDAFRCASCPYLGMPAFKPGEKIQLTDQQLKADV</sequence>
<dbReference type="GO" id="GO:0009055">
    <property type="term" value="F:electron transfer activity"/>
    <property type="evidence" value="ECO:0007669"/>
    <property type="project" value="UniProtKB-UniRule"/>
</dbReference>
<feature type="binding site" evidence="10">
    <location>
        <position position="238"/>
    </location>
    <ligand>
        <name>[2Fe-2S] cluster</name>
        <dbReference type="ChEBI" id="CHEBI:190135"/>
    </ligand>
</feature>
<proteinExistence type="inferred from homology"/>
<protein>
    <recommendedName>
        <fullName evidence="10">Anamorsin homolog</fullName>
    </recommendedName>
    <alternativeName>
        <fullName evidence="10">Fe-S cluster assembly protein DRE2 homolog</fullName>
    </alternativeName>
</protein>
<comment type="function">
    <text evidence="10">Component of the cytosolic iron-sulfur (Fe-S) protein assembly (CIA) machinery. Required for the maturation of extramitochondrial Fe-S proteins. Part of an electron transfer chain functioning in an early step of cytosolic Fe-S biogenesis, facilitating the de novo assembly of a [4Fe-4S] cluster on the cytosolic Fe-S scaffold complex. Electrons are transferred from NADPH via a FAD- and FMN-containing diflavin oxidoreductase. Together with the diflavin oxidoreductase, also required for the assembly of the diferric tyrosyl radical cofactor of ribonucleotide reductase (RNR), probably by providing electrons for reduction during radical cofactor maturation in the catalytic small subunit.</text>
</comment>
<evidence type="ECO:0000259" key="11">
    <source>
        <dbReference type="Pfam" id="PF05093"/>
    </source>
</evidence>
<comment type="domain">
    <text evidence="10">The twin Cx2C motifs are involved in the recognition by the mitochondrial MIA40-ERV1 disulfide relay system. The formation of 2 disulfide bonds in the Cx2C motifs through dithiol/disulfide exchange reactions effectively traps the protein in the mitochondrial intermembrane space.</text>
</comment>
<feature type="short sequence motif" description="Cx2C motif 1" evidence="10">
    <location>
        <begin position="263"/>
        <end position="266"/>
    </location>
</feature>
<feature type="binding site" evidence="10">
    <location>
        <position position="277"/>
    </location>
    <ligand>
        <name>[4Fe-4S] cluster</name>
        <dbReference type="ChEBI" id="CHEBI:49883"/>
    </ligand>
</feature>
<comment type="domain">
    <text evidence="10">The C-terminal domain binds 2 Fe-S clusters but is otherwise mostly in an intrinsically disordered conformation.</text>
</comment>
<keyword evidence="9 10" id="KW-0496">Mitochondrion</keyword>
<gene>
    <name evidence="13" type="ORF">B7P43_G03417</name>
</gene>
<evidence type="ECO:0000256" key="2">
    <source>
        <dbReference type="ARBA" id="ARBA00008169"/>
    </source>
</evidence>
<feature type="binding site" evidence="10">
    <location>
        <position position="224"/>
    </location>
    <ligand>
        <name>[2Fe-2S] cluster</name>
        <dbReference type="ChEBI" id="CHEBI:190135"/>
    </ligand>
</feature>
<keyword evidence="3 10" id="KW-0004">4Fe-4S</keyword>
<dbReference type="GO" id="GO:0016226">
    <property type="term" value="P:iron-sulfur cluster assembly"/>
    <property type="evidence" value="ECO:0007669"/>
    <property type="project" value="UniProtKB-UniRule"/>
</dbReference>
<evidence type="ECO:0000256" key="9">
    <source>
        <dbReference type="ARBA" id="ARBA00023128"/>
    </source>
</evidence>
<evidence type="ECO:0000313" key="14">
    <source>
        <dbReference type="Proteomes" id="UP000235965"/>
    </source>
</evidence>
<feature type="binding site" evidence="10">
    <location>
        <position position="263"/>
    </location>
    <ligand>
        <name>[4Fe-4S] cluster</name>
        <dbReference type="ChEBI" id="CHEBI:49883"/>
    </ligand>
</feature>
<keyword evidence="8 10" id="KW-0411">Iron-sulfur</keyword>
<comment type="caution">
    <text evidence="10">Lacks conserved residue(s) required for the propagation of feature annotation.</text>
</comment>
<feature type="binding site" evidence="10">
    <location>
        <position position="233"/>
    </location>
    <ligand>
        <name>[2Fe-2S] cluster</name>
        <dbReference type="ChEBI" id="CHEBI:190135"/>
    </ligand>
</feature>
<reference evidence="13 14" key="1">
    <citation type="submission" date="2017-12" db="EMBL/GenBank/DDBJ databases">
        <title>Hemimetabolous genomes reveal molecular basis of termite eusociality.</title>
        <authorList>
            <person name="Harrison M.C."/>
            <person name="Jongepier E."/>
            <person name="Robertson H.M."/>
            <person name="Arning N."/>
            <person name="Bitard-Feildel T."/>
            <person name="Chao H."/>
            <person name="Childers C.P."/>
            <person name="Dinh H."/>
            <person name="Doddapaneni H."/>
            <person name="Dugan S."/>
            <person name="Gowin J."/>
            <person name="Greiner C."/>
            <person name="Han Y."/>
            <person name="Hu H."/>
            <person name="Hughes D.S.T."/>
            <person name="Huylmans A.-K."/>
            <person name="Kemena C."/>
            <person name="Kremer L.P.M."/>
            <person name="Lee S.L."/>
            <person name="Lopez-Ezquerra A."/>
            <person name="Mallet L."/>
            <person name="Monroy-Kuhn J.M."/>
            <person name="Moser A."/>
            <person name="Murali S.C."/>
            <person name="Muzny D.M."/>
            <person name="Otani S."/>
            <person name="Piulachs M.-D."/>
            <person name="Poelchau M."/>
            <person name="Qu J."/>
            <person name="Schaub F."/>
            <person name="Wada-Katsumata A."/>
            <person name="Worley K.C."/>
            <person name="Xie Q."/>
            <person name="Ylla G."/>
            <person name="Poulsen M."/>
            <person name="Gibbs R.A."/>
            <person name="Schal C."/>
            <person name="Richards S."/>
            <person name="Belles X."/>
            <person name="Korb J."/>
            <person name="Bornberg-Bauer E."/>
        </authorList>
    </citation>
    <scope>NUCLEOTIDE SEQUENCE [LARGE SCALE GENOMIC DNA]</scope>
    <source>
        <tissue evidence="13">Whole body</tissue>
    </source>
</reference>
<evidence type="ECO:0000259" key="12">
    <source>
        <dbReference type="Pfam" id="PF20922"/>
    </source>
</evidence>
<dbReference type="SUPFAM" id="SSF53335">
    <property type="entry name" value="S-adenosyl-L-methionine-dependent methyltransferases"/>
    <property type="match status" value="1"/>
</dbReference>
<evidence type="ECO:0000256" key="4">
    <source>
        <dbReference type="ARBA" id="ARBA00022490"/>
    </source>
</evidence>
<dbReference type="InterPro" id="IPR029063">
    <property type="entry name" value="SAM-dependent_MTases_sf"/>
</dbReference>
<evidence type="ECO:0000256" key="8">
    <source>
        <dbReference type="ARBA" id="ARBA00023014"/>
    </source>
</evidence>
<dbReference type="FunFam" id="3.40.50.150:FF:000085">
    <property type="entry name" value="Anamorsin homolog"/>
    <property type="match status" value="1"/>
</dbReference>
<comment type="caution">
    <text evidence="13">The sequence shown here is derived from an EMBL/GenBank/DDBJ whole genome shotgun (WGS) entry which is preliminary data.</text>
</comment>
<feature type="binding site" evidence="10">
    <location>
        <position position="274"/>
    </location>
    <ligand>
        <name>[4Fe-4S] cluster</name>
        <dbReference type="ChEBI" id="CHEBI:49883"/>
    </ligand>
</feature>
<dbReference type="InterPro" id="IPR007785">
    <property type="entry name" value="Anamorsin"/>
</dbReference>
<feature type="domain" description="Anamorsin N-terminal" evidence="12">
    <location>
        <begin position="7"/>
        <end position="167"/>
    </location>
</feature>
<dbReference type="Gene3D" id="3.40.50.150">
    <property type="entry name" value="Vaccinia Virus protein VP39"/>
    <property type="match status" value="1"/>
</dbReference>
<dbReference type="FunCoup" id="A0A2J7PDG1">
    <property type="interactions" value="2006"/>
</dbReference>
<accession>A0A2J7PDG1</accession>
<comment type="subunit">
    <text evidence="10">Monomer.</text>
</comment>
<dbReference type="GO" id="GO:0046872">
    <property type="term" value="F:metal ion binding"/>
    <property type="evidence" value="ECO:0007669"/>
    <property type="project" value="UniProtKB-KW"/>
</dbReference>
<evidence type="ECO:0000256" key="6">
    <source>
        <dbReference type="ARBA" id="ARBA00022723"/>
    </source>
</evidence>
<feature type="short sequence motif" description="Cx2C motif 2" evidence="10">
    <location>
        <begin position="274"/>
        <end position="277"/>
    </location>
</feature>
<keyword evidence="7 10" id="KW-0408">Iron</keyword>
<evidence type="ECO:0000256" key="7">
    <source>
        <dbReference type="ARBA" id="ARBA00023004"/>
    </source>
</evidence>
<dbReference type="Proteomes" id="UP000235965">
    <property type="component" value="Unassembled WGS sequence"/>
</dbReference>
<feature type="domain" description="Anamorsin C-terminal" evidence="11">
    <location>
        <begin position="256"/>
        <end position="293"/>
    </location>
</feature>
<dbReference type="GO" id="GO:0051537">
    <property type="term" value="F:2 iron, 2 sulfur cluster binding"/>
    <property type="evidence" value="ECO:0007669"/>
    <property type="project" value="UniProtKB-UniRule"/>
</dbReference>
<dbReference type="Pfam" id="PF05093">
    <property type="entry name" value="CIAPIN1"/>
    <property type="match status" value="1"/>
</dbReference>
<evidence type="ECO:0000313" key="13">
    <source>
        <dbReference type="EMBL" id="PNF14370.1"/>
    </source>
</evidence>
<organism evidence="13 14">
    <name type="scientific">Cryptotermes secundus</name>
    <dbReference type="NCBI Taxonomy" id="105785"/>
    <lineage>
        <taxon>Eukaryota</taxon>
        <taxon>Metazoa</taxon>
        <taxon>Ecdysozoa</taxon>
        <taxon>Arthropoda</taxon>
        <taxon>Hexapoda</taxon>
        <taxon>Insecta</taxon>
        <taxon>Pterygota</taxon>
        <taxon>Neoptera</taxon>
        <taxon>Polyneoptera</taxon>
        <taxon>Dictyoptera</taxon>
        <taxon>Blattodea</taxon>
        <taxon>Blattoidea</taxon>
        <taxon>Termitoidae</taxon>
        <taxon>Kalotermitidae</taxon>
        <taxon>Cryptotermitinae</taxon>
        <taxon>Cryptotermes</taxon>
    </lineage>
</organism>